<protein>
    <submittedName>
        <fullName evidence="2">Uncharacterized protein</fullName>
    </submittedName>
</protein>
<feature type="compositionally biased region" description="Basic and acidic residues" evidence="1">
    <location>
        <begin position="1"/>
        <end position="11"/>
    </location>
</feature>
<accession>A0AB39R1U5</accession>
<evidence type="ECO:0000256" key="1">
    <source>
        <dbReference type="SAM" id="MobiDB-lite"/>
    </source>
</evidence>
<proteinExistence type="predicted"/>
<evidence type="ECO:0000313" key="2">
    <source>
        <dbReference type="EMBL" id="XDQ49813.1"/>
    </source>
</evidence>
<reference evidence="2" key="1">
    <citation type="submission" date="2024-07" db="EMBL/GenBank/DDBJ databases">
        <authorList>
            <person name="Yu S.T."/>
        </authorList>
    </citation>
    <scope>NUCLEOTIDE SEQUENCE</scope>
    <source>
        <strain evidence="2">R39</strain>
    </source>
</reference>
<organism evidence="2">
    <name type="scientific">Streptomyces sp. R39</name>
    <dbReference type="NCBI Taxonomy" id="3238631"/>
    <lineage>
        <taxon>Bacteria</taxon>
        <taxon>Bacillati</taxon>
        <taxon>Actinomycetota</taxon>
        <taxon>Actinomycetes</taxon>
        <taxon>Kitasatosporales</taxon>
        <taxon>Streptomycetaceae</taxon>
        <taxon>Streptomyces</taxon>
    </lineage>
</organism>
<gene>
    <name evidence="2" type="ORF">AB5J52_43475</name>
</gene>
<dbReference type="RefSeq" id="WP_369228353.1">
    <property type="nucleotide sequence ID" value="NZ_CP163441.1"/>
</dbReference>
<name>A0AB39R1U5_9ACTN</name>
<sequence length="71" mass="7478">MLTDRVEEPLSRVHGVRSCPGEGPEAADEGGEPGGSGRARPARPRGIEGGRWPAARDCRPRGRRGSTGSSR</sequence>
<feature type="region of interest" description="Disordered" evidence="1">
    <location>
        <begin position="1"/>
        <end position="71"/>
    </location>
</feature>
<dbReference type="AlphaFoldDB" id="A0AB39R1U5"/>
<dbReference type="EMBL" id="CP163441">
    <property type="protein sequence ID" value="XDQ49813.1"/>
    <property type="molecule type" value="Genomic_DNA"/>
</dbReference>